<accession>K9X500</accession>
<name>K9X500_9NOST</name>
<sequence>MPKTSQLDVIMQQIDALSIEELLAVRAKIDALIYGKSSPSFAQLAEISHQVNMIYGKSSQSLAQLAEISHQVNMIVGAGYNMMPSGHGTKAEDDSLEQVIQLVDEWMADESGYDEETYPQIEAALTQNRLSI</sequence>
<proteinExistence type="predicted"/>
<dbReference type="OrthoDB" id="513778at2"/>
<protein>
    <submittedName>
        <fullName evidence="1">Uncharacterized protein</fullName>
    </submittedName>
</protein>
<keyword evidence="2" id="KW-1185">Reference proteome</keyword>
<dbReference type="PATRIC" id="fig|56107.3.peg.5637"/>
<dbReference type="Proteomes" id="UP000010475">
    <property type="component" value="Chromosome"/>
</dbReference>
<evidence type="ECO:0000313" key="2">
    <source>
        <dbReference type="Proteomes" id="UP000010475"/>
    </source>
</evidence>
<dbReference type="KEGG" id="csg:Cylst_5135"/>
<dbReference type="EMBL" id="CP003642">
    <property type="protein sequence ID" value="AFZ27179.1"/>
    <property type="molecule type" value="Genomic_DNA"/>
</dbReference>
<organism evidence="1 2">
    <name type="scientific">Cylindrospermum stagnale PCC 7417</name>
    <dbReference type="NCBI Taxonomy" id="56107"/>
    <lineage>
        <taxon>Bacteria</taxon>
        <taxon>Bacillati</taxon>
        <taxon>Cyanobacteriota</taxon>
        <taxon>Cyanophyceae</taxon>
        <taxon>Nostocales</taxon>
        <taxon>Nostocaceae</taxon>
        <taxon>Cylindrospermum</taxon>
    </lineage>
</organism>
<dbReference type="RefSeq" id="WP_015210414.1">
    <property type="nucleotide sequence ID" value="NC_019757.1"/>
</dbReference>
<gene>
    <name evidence="1" type="ORF">Cylst_5135</name>
</gene>
<dbReference type="AlphaFoldDB" id="K9X500"/>
<reference evidence="1 2" key="1">
    <citation type="submission" date="2012-06" db="EMBL/GenBank/DDBJ databases">
        <title>Finished chromosome of genome of Cylindrospermum stagnale PCC 7417.</title>
        <authorList>
            <consortium name="US DOE Joint Genome Institute"/>
            <person name="Gugger M."/>
            <person name="Coursin T."/>
            <person name="Rippka R."/>
            <person name="Tandeau De Marsac N."/>
            <person name="Huntemann M."/>
            <person name="Wei C.-L."/>
            <person name="Han J."/>
            <person name="Detter J.C."/>
            <person name="Han C."/>
            <person name="Tapia R."/>
            <person name="Chen A."/>
            <person name="Kyrpides N."/>
            <person name="Mavromatis K."/>
            <person name="Markowitz V."/>
            <person name="Szeto E."/>
            <person name="Ivanova N."/>
            <person name="Pagani I."/>
            <person name="Pati A."/>
            <person name="Goodwin L."/>
            <person name="Nordberg H.P."/>
            <person name="Cantor M.N."/>
            <person name="Hua S.X."/>
            <person name="Woyke T."/>
            <person name="Kerfeld C.A."/>
        </authorList>
    </citation>
    <scope>NUCLEOTIDE SEQUENCE [LARGE SCALE GENOMIC DNA]</scope>
    <source>
        <strain evidence="1 2">PCC 7417</strain>
    </source>
</reference>
<dbReference type="HOGENOM" id="CLU_1792901_0_0_3"/>
<dbReference type="eggNOG" id="ENOG5034C4B">
    <property type="taxonomic scope" value="Bacteria"/>
</dbReference>
<evidence type="ECO:0000313" key="1">
    <source>
        <dbReference type="EMBL" id="AFZ27179.1"/>
    </source>
</evidence>